<dbReference type="AlphaFoldDB" id="A0A3A4ARR3"/>
<dbReference type="Proteomes" id="UP000265768">
    <property type="component" value="Unassembled WGS sequence"/>
</dbReference>
<dbReference type="OrthoDB" id="3534764at2"/>
<dbReference type="RefSeq" id="WP_119927984.1">
    <property type="nucleotide sequence ID" value="NZ_QZEY01000007.1"/>
</dbReference>
<evidence type="ECO:0000313" key="2">
    <source>
        <dbReference type="Proteomes" id="UP000265768"/>
    </source>
</evidence>
<organism evidence="1 2">
    <name type="scientific">Bailinhaonella thermotolerans</name>
    <dbReference type="NCBI Taxonomy" id="1070861"/>
    <lineage>
        <taxon>Bacteria</taxon>
        <taxon>Bacillati</taxon>
        <taxon>Actinomycetota</taxon>
        <taxon>Actinomycetes</taxon>
        <taxon>Streptosporangiales</taxon>
        <taxon>Streptosporangiaceae</taxon>
        <taxon>Bailinhaonella</taxon>
    </lineage>
</organism>
<dbReference type="EMBL" id="QZEY01000007">
    <property type="protein sequence ID" value="RJL31299.1"/>
    <property type="molecule type" value="Genomic_DNA"/>
</dbReference>
<reference evidence="1 2" key="1">
    <citation type="submission" date="2018-09" db="EMBL/GenBank/DDBJ databases">
        <title>YIM 75507 draft genome.</title>
        <authorList>
            <person name="Tang S."/>
            <person name="Feng Y."/>
        </authorList>
    </citation>
    <scope>NUCLEOTIDE SEQUENCE [LARGE SCALE GENOMIC DNA]</scope>
    <source>
        <strain evidence="1 2">YIM 75507</strain>
    </source>
</reference>
<evidence type="ECO:0000313" key="1">
    <source>
        <dbReference type="EMBL" id="RJL31299.1"/>
    </source>
</evidence>
<keyword evidence="2" id="KW-1185">Reference proteome</keyword>
<accession>A0A3A4ARR3</accession>
<proteinExistence type="predicted"/>
<name>A0A3A4ARR3_9ACTN</name>
<protein>
    <submittedName>
        <fullName evidence="1">Uncharacterized protein</fullName>
    </submittedName>
</protein>
<gene>
    <name evidence="1" type="ORF">D5H75_19790</name>
</gene>
<comment type="caution">
    <text evidence="1">The sequence shown here is derived from an EMBL/GenBank/DDBJ whole genome shotgun (WGS) entry which is preliminary data.</text>
</comment>
<sequence>MNPQNGFIAHYRGRTYAANVGPGSGDVVLFTGDEPTEEGFERAHGYWRKRVPRTDLSWLVLLRTVGIFGGEPCVVLAEESDGLHIAYAGHDGLRARKLGYWQVDHGAHEVVVAPEEVYAIRVERLDFPAGPDWHPHSAPA</sequence>